<gene>
    <name evidence="2" type="ORF">KUA55_16330</name>
</gene>
<dbReference type="RefSeq" id="WP_218327464.1">
    <property type="nucleotide sequence ID" value="NZ_JAHUZB010000009.1"/>
</dbReference>
<feature type="transmembrane region" description="Helical" evidence="1">
    <location>
        <begin position="36"/>
        <end position="58"/>
    </location>
</feature>
<sequence>MQNFYVLFSFICTFGIILMIITFFKDYKRLTVLQKASLILISIGGLAPMILGTIQGFLAH</sequence>
<comment type="caution">
    <text evidence="2">The sequence shown here is derived from an EMBL/GenBank/DDBJ whole genome shotgun (WGS) entry which is preliminary data.</text>
</comment>
<dbReference type="EMBL" id="JAHUZB010000009">
    <property type="protein sequence ID" value="MBV7392251.1"/>
    <property type="molecule type" value="Genomic_DNA"/>
</dbReference>
<name>A0ABS6TH25_9ENTE</name>
<proteinExistence type="predicted"/>
<protein>
    <submittedName>
        <fullName evidence="2">Uncharacterized protein</fullName>
    </submittedName>
</protein>
<evidence type="ECO:0000313" key="3">
    <source>
        <dbReference type="Proteomes" id="UP000774130"/>
    </source>
</evidence>
<feature type="transmembrane region" description="Helical" evidence="1">
    <location>
        <begin position="6"/>
        <end position="24"/>
    </location>
</feature>
<evidence type="ECO:0000313" key="2">
    <source>
        <dbReference type="EMBL" id="MBV7392251.1"/>
    </source>
</evidence>
<reference evidence="2 3" key="1">
    <citation type="submission" date="2021-06" db="EMBL/GenBank/DDBJ databases">
        <title>Enterococcus alishanensis sp. nov., a novel lactic acid bacterium isolated from fresh coffee beans.</title>
        <authorList>
            <person name="Chen Y.-S."/>
        </authorList>
    </citation>
    <scope>NUCLEOTIDE SEQUENCE [LARGE SCALE GENOMIC DNA]</scope>
    <source>
        <strain evidence="2 3">ALS3</strain>
    </source>
</reference>
<organism evidence="2 3">
    <name type="scientific">Enterococcus alishanensis</name>
    <dbReference type="NCBI Taxonomy" id="1303817"/>
    <lineage>
        <taxon>Bacteria</taxon>
        <taxon>Bacillati</taxon>
        <taxon>Bacillota</taxon>
        <taxon>Bacilli</taxon>
        <taxon>Lactobacillales</taxon>
        <taxon>Enterococcaceae</taxon>
        <taxon>Enterococcus</taxon>
    </lineage>
</organism>
<keyword evidence="1" id="KW-1133">Transmembrane helix</keyword>
<accession>A0ABS6TH25</accession>
<keyword evidence="1" id="KW-0812">Transmembrane</keyword>
<keyword evidence="1" id="KW-0472">Membrane</keyword>
<evidence type="ECO:0000256" key="1">
    <source>
        <dbReference type="SAM" id="Phobius"/>
    </source>
</evidence>
<keyword evidence="3" id="KW-1185">Reference proteome</keyword>
<dbReference type="Proteomes" id="UP000774130">
    <property type="component" value="Unassembled WGS sequence"/>
</dbReference>